<proteinExistence type="predicted"/>
<evidence type="ECO:0000256" key="1">
    <source>
        <dbReference type="SAM" id="Coils"/>
    </source>
</evidence>
<keyword evidence="5" id="KW-1185">Reference proteome</keyword>
<feature type="coiled-coil region" evidence="1">
    <location>
        <begin position="230"/>
        <end position="271"/>
    </location>
</feature>
<keyword evidence="1" id="KW-0175">Coiled coil</keyword>
<evidence type="ECO:0000313" key="4">
    <source>
        <dbReference type="EMBL" id="KAF2453802.1"/>
    </source>
</evidence>
<dbReference type="PROSITE" id="PS00028">
    <property type="entry name" value="ZINC_FINGER_C2H2_1"/>
    <property type="match status" value="1"/>
</dbReference>
<dbReference type="AlphaFoldDB" id="A0A6A6NQX3"/>
<feature type="compositionally biased region" description="Basic and acidic residues" evidence="2">
    <location>
        <begin position="343"/>
        <end position="352"/>
    </location>
</feature>
<feature type="region of interest" description="Disordered" evidence="2">
    <location>
        <begin position="343"/>
        <end position="393"/>
    </location>
</feature>
<accession>A0A6A6NQX3</accession>
<evidence type="ECO:0000313" key="5">
    <source>
        <dbReference type="Proteomes" id="UP000799766"/>
    </source>
</evidence>
<feature type="region of interest" description="Disordered" evidence="2">
    <location>
        <begin position="1"/>
        <end position="38"/>
    </location>
</feature>
<dbReference type="InterPro" id="IPR013087">
    <property type="entry name" value="Znf_C2H2_type"/>
</dbReference>
<feature type="compositionally biased region" description="Low complexity" evidence="2">
    <location>
        <begin position="1"/>
        <end position="16"/>
    </location>
</feature>
<name>A0A6A6NQX3_9PEZI</name>
<dbReference type="SMART" id="SM00355">
    <property type="entry name" value="ZnF_C2H2"/>
    <property type="match status" value="2"/>
</dbReference>
<dbReference type="EMBL" id="MU001695">
    <property type="protein sequence ID" value="KAF2453802.1"/>
    <property type="molecule type" value="Genomic_DNA"/>
</dbReference>
<feature type="region of interest" description="Disordered" evidence="2">
    <location>
        <begin position="198"/>
        <end position="229"/>
    </location>
</feature>
<organism evidence="4 5">
    <name type="scientific">Lineolata rhizophorae</name>
    <dbReference type="NCBI Taxonomy" id="578093"/>
    <lineage>
        <taxon>Eukaryota</taxon>
        <taxon>Fungi</taxon>
        <taxon>Dikarya</taxon>
        <taxon>Ascomycota</taxon>
        <taxon>Pezizomycotina</taxon>
        <taxon>Dothideomycetes</taxon>
        <taxon>Dothideomycetes incertae sedis</taxon>
        <taxon>Lineolatales</taxon>
        <taxon>Lineolataceae</taxon>
        <taxon>Lineolata</taxon>
    </lineage>
</organism>
<gene>
    <name evidence="4" type="ORF">BDY21DRAFT_355112</name>
</gene>
<protein>
    <recommendedName>
        <fullName evidence="3">C2H2-type domain-containing protein</fullName>
    </recommendedName>
</protein>
<sequence>MSPTSSVADAAAASAPPGAPSEAHKGRQGRKAPSPYLPGPVVLGIPTFERDGRSVQLCPCTFSPDCGAQSPANWGKHEKGVHLKREEWVCELCRGEGKDQRYYRYNNLTQHLKKTHKVEGELPRDRFASWKRDVAGFERRSWDCGACQAYLSTWDERVLHVRMHIQESRGEMRWLVSERTTYGTVRDAEALSQASTVDVAMDASSPPGSPSPLDQHRARSRRARDRDPVVHNVESQLADIEEKLYALNHDVRALREEKEGVEREIEATVALLGQAASRANGRSRLLPLRKRPRREAGRDATCDAQPLREPAKRLVELNEHISRKVDEREGLRRQHAELLHRHYRPDDPRDYGLEMEVAEPSRPSVAPQGERAPVRRRQVRKAPAQVHNGPSTR</sequence>
<dbReference type="Proteomes" id="UP000799766">
    <property type="component" value="Unassembled WGS sequence"/>
</dbReference>
<evidence type="ECO:0000259" key="3">
    <source>
        <dbReference type="PROSITE" id="PS00028"/>
    </source>
</evidence>
<reference evidence="4" key="1">
    <citation type="journal article" date="2020" name="Stud. Mycol.">
        <title>101 Dothideomycetes genomes: a test case for predicting lifestyles and emergence of pathogens.</title>
        <authorList>
            <person name="Haridas S."/>
            <person name="Albert R."/>
            <person name="Binder M."/>
            <person name="Bloem J."/>
            <person name="Labutti K."/>
            <person name="Salamov A."/>
            <person name="Andreopoulos B."/>
            <person name="Baker S."/>
            <person name="Barry K."/>
            <person name="Bills G."/>
            <person name="Bluhm B."/>
            <person name="Cannon C."/>
            <person name="Castanera R."/>
            <person name="Culley D."/>
            <person name="Daum C."/>
            <person name="Ezra D."/>
            <person name="Gonzalez J."/>
            <person name="Henrissat B."/>
            <person name="Kuo A."/>
            <person name="Liang C."/>
            <person name="Lipzen A."/>
            <person name="Lutzoni F."/>
            <person name="Magnuson J."/>
            <person name="Mondo S."/>
            <person name="Nolan M."/>
            <person name="Ohm R."/>
            <person name="Pangilinan J."/>
            <person name="Park H.-J."/>
            <person name="Ramirez L."/>
            <person name="Alfaro M."/>
            <person name="Sun H."/>
            <person name="Tritt A."/>
            <person name="Yoshinaga Y."/>
            <person name="Zwiers L.-H."/>
            <person name="Turgeon B."/>
            <person name="Goodwin S."/>
            <person name="Spatafora J."/>
            <person name="Crous P."/>
            <person name="Grigoriev I."/>
        </authorList>
    </citation>
    <scope>NUCLEOTIDE SEQUENCE</scope>
    <source>
        <strain evidence="4">ATCC 16933</strain>
    </source>
</reference>
<feature type="domain" description="C2H2-type" evidence="3">
    <location>
        <begin position="144"/>
        <end position="164"/>
    </location>
</feature>
<evidence type="ECO:0000256" key="2">
    <source>
        <dbReference type="SAM" id="MobiDB-lite"/>
    </source>
</evidence>